<reference evidence="1 2" key="1">
    <citation type="submission" date="2018-07" db="EMBL/GenBank/DDBJ databases">
        <title>Genetic characterization of Mycoplasma hyopneumoniae, M. hyorhinis and M. flocculare isolates through whole genome sequencing analysis: comparative analysis of sequence types and putative genes involved in virulence.</title>
        <authorList>
            <person name="Fourour S."/>
            <person name="Lucas P."/>
            <person name="Touzain F."/>
            <person name="Tocqueville V."/>
            <person name="Kempf I."/>
            <person name="Marois-Crehan C."/>
        </authorList>
    </citation>
    <scope>NUCLEOTIDE SEQUENCE [LARGE SCALE GENOMIC DNA]</scope>
    <source>
        <strain evidence="1 2">MHR389</strain>
    </source>
</reference>
<sequence length="38" mass="4605">NKQEQNKIADLFSNIDSTHAQLKRKQKKPKKWAFFFKI</sequence>
<comment type="caution">
    <text evidence="1">The sequence shown here is derived from an EMBL/GenBank/DDBJ whole genome shotgun (WGS) entry which is preliminary data.</text>
</comment>
<keyword evidence="1" id="KW-0540">Nuclease</keyword>
<dbReference type="AlphaFoldDB" id="A0ABD6IHC9"/>
<dbReference type="Proteomes" id="UP001193384">
    <property type="component" value="Unassembled WGS sequence"/>
</dbReference>
<dbReference type="EMBL" id="QQQW01000049">
    <property type="protein sequence ID" value="MXR44060.1"/>
    <property type="molecule type" value="Genomic_DNA"/>
</dbReference>
<keyword evidence="1" id="KW-0378">Hydrolase</keyword>
<name>A0ABD6IHC9_MESHY</name>
<dbReference type="GO" id="GO:0004519">
    <property type="term" value="F:endonuclease activity"/>
    <property type="evidence" value="ECO:0007669"/>
    <property type="project" value="UniProtKB-KW"/>
</dbReference>
<accession>A0ABD6IHC9</accession>
<evidence type="ECO:0000313" key="1">
    <source>
        <dbReference type="EMBL" id="MXR44060.1"/>
    </source>
</evidence>
<keyword evidence="1" id="KW-0255">Endonuclease</keyword>
<organism evidence="1 2">
    <name type="scientific">Mesomycoplasma hyorhinis</name>
    <name type="common">Mycoplasma hyorhinis</name>
    <dbReference type="NCBI Taxonomy" id="2100"/>
    <lineage>
        <taxon>Bacteria</taxon>
        <taxon>Bacillati</taxon>
        <taxon>Mycoplasmatota</taxon>
        <taxon>Mycoplasmoidales</taxon>
        <taxon>Metamycoplasmataceae</taxon>
        <taxon>Mesomycoplasma</taxon>
    </lineage>
</organism>
<proteinExistence type="predicted"/>
<gene>
    <name evidence="1" type="ORF">DR101_03915</name>
</gene>
<protein>
    <submittedName>
        <fullName evidence="1">Restriction endonuclease subunit S</fullName>
    </submittedName>
</protein>
<feature type="non-terminal residue" evidence="1">
    <location>
        <position position="1"/>
    </location>
</feature>
<evidence type="ECO:0000313" key="2">
    <source>
        <dbReference type="Proteomes" id="UP001193384"/>
    </source>
</evidence>